<dbReference type="SUPFAM" id="SSF103473">
    <property type="entry name" value="MFS general substrate transporter"/>
    <property type="match status" value="1"/>
</dbReference>
<feature type="transmembrane region" description="Helical" evidence="6">
    <location>
        <begin position="285"/>
        <end position="303"/>
    </location>
</feature>
<comment type="subcellular location">
    <subcellularLocation>
        <location evidence="1">Membrane</location>
        <topology evidence="1">Multi-pass membrane protein</topology>
    </subcellularLocation>
</comment>
<dbReference type="GO" id="GO:0022857">
    <property type="term" value="F:transmembrane transporter activity"/>
    <property type="evidence" value="ECO:0007669"/>
    <property type="project" value="InterPro"/>
</dbReference>
<keyword evidence="3 6" id="KW-0812">Transmembrane</keyword>
<feature type="transmembrane region" description="Helical" evidence="6">
    <location>
        <begin position="152"/>
        <end position="175"/>
    </location>
</feature>
<dbReference type="PROSITE" id="PS51257">
    <property type="entry name" value="PROKAR_LIPOPROTEIN"/>
    <property type="match status" value="1"/>
</dbReference>
<feature type="transmembrane region" description="Helical" evidence="6">
    <location>
        <begin position="434"/>
        <end position="458"/>
    </location>
</feature>
<feature type="domain" description="Major facilitator superfamily (MFS) profile" evidence="7">
    <location>
        <begin position="26"/>
        <end position="488"/>
    </location>
</feature>
<dbReference type="Pfam" id="PF07690">
    <property type="entry name" value="MFS_1"/>
    <property type="match status" value="2"/>
</dbReference>
<keyword evidence="5 6" id="KW-0472">Membrane</keyword>
<dbReference type="PANTHER" id="PTHR23511:SF35">
    <property type="entry name" value="MAJOR FACILITATOR SUPERFAMILY (MFS) PROFILE DOMAIN-CONTAINING PROTEIN"/>
    <property type="match status" value="1"/>
</dbReference>
<dbReference type="GO" id="GO:0016020">
    <property type="term" value="C:membrane"/>
    <property type="evidence" value="ECO:0007669"/>
    <property type="project" value="UniProtKB-SubCell"/>
</dbReference>
<organism evidence="8 9">
    <name type="scientific">Pararge aegeria aegeria</name>
    <dbReference type="NCBI Taxonomy" id="348720"/>
    <lineage>
        <taxon>Eukaryota</taxon>
        <taxon>Metazoa</taxon>
        <taxon>Ecdysozoa</taxon>
        <taxon>Arthropoda</taxon>
        <taxon>Hexapoda</taxon>
        <taxon>Insecta</taxon>
        <taxon>Pterygota</taxon>
        <taxon>Neoptera</taxon>
        <taxon>Endopterygota</taxon>
        <taxon>Lepidoptera</taxon>
        <taxon>Glossata</taxon>
        <taxon>Ditrysia</taxon>
        <taxon>Papilionoidea</taxon>
        <taxon>Nymphalidae</taxon>
        <taxon>Satyrinae</taxon>
        <taxon>Satyrini</taxon>
        <taxon>Parargina</taxon>
        <taxon>Pararge</taxon>
    </lineage>
</organism>
<feature type="transmembrane region" description="Helical" evidence="6">
    <location>
        <begin position="93"/>
        <end position="113"/>
    </location>
</feature>
<feature type="transmembrane region" description="Helical" evidence="6">
    <location>
        <begin position="403"/>
        <end position="427"/>
    </location>
</feature>
<feature type="transmembrane region" description="Helical" evidence="6">
    <location>
        <begin position="349"/>
        <end position="370"/>
    </location>
</feature>
<dbReference type="OrthoDB" id="4139357at2759"/>
<keyword evidence="2" id="KW-0813">Transport</keyword>
<evidence type="ECO:0000256" key="5">
    <source>
        <dbReference type="ARBA" id="ARBA00023136"/>
    </source>
</evidence>
<dbReference type="InterPro" id="IPR020846">
    <property type="entry name" value="MFS_dom"/>
</dbReference>
<sequence>MDRSKDANKVTFEEALTRTGFGLYSYLVVSLAGCIVLALVCIAFGTTIIIPTSACELGTTSSQRGILAAAPVVGLILGALIWGYLADIFGRRLTLMISLIASAAVNCLASLSVNWWMLMFLQFFSTFLCAGLYPQAMTIVSESVPLSKRNLSVLLVGSIFLLAQGLMALLAIPIIPLTFSYYLPSLGIYWNSWRTLLIVYSMPSLLSALWLYFMCESPKFLITKGRETEAMEVLRKMHRLNNLGTKTELKIEEAILLLPLEDINSKSSNNQCAPLFRPPLLKSTIIMTILYLFQQMPAFLVWFPTIAAQFVHILETGEGSNLTLCSIIRKSIESPPEAADSCNLNVTSLLIVLAFGAVQSLANVVISFVVDFTGRRNLVMLVTGLCGICGILVNLIPNAIASGVMFLIFLIGIVTSGLYTAIAVALFPTSLRTLAVALITTGHRIGSFASMQIVNLLFETNCEAGFYVYATIFASSAVVASFLIDDRKLGRVCKDATKL</sequence>
<dbReference type="InterPro" id="IPR011701">
    <property type="entry name" value="MFS"/>
</dbReference>
<feature type="transmembrane region" description="Helical" evidence="6">
    <location>
        <begin position="21"/>
        <end position="45"/>
    </location>
</feature>
<feature type="transmembrane region" description="Helical" evidence="6">
    <location>
        <begin position="65"/>
        <end position="86"/>
    </location>
</feature>
<evidence type="ECO:0000313" key="8">
    <source>
        <dbReference type="EMBL" id="CAH2269715.1"/>
    </source>
</evidence>
<feature type="transmembrane region" description="Helical" evidence="6">
    <location>
        <begin position="119"/>
        <end position="140"/>
    </location>
</feature>
<proteinExistence type="predicted"/>
<evidence type="ECO:0000256" key="6">
    <source>
        <dbReference type="SAM" id="Phobius"/>
    </source>
</evidence>
<dbReference type="Gene3D" id="1.20.1250.20">
    <property type="entry name" value="MFS general substrate transporter like domains"/>
    <property type="match status" value="1"/>
</dbReference>
<evidence type="ECO:0000256" key="3">
    <source>
        <dbReference type="ARBA" id="ARBA00022692"/>
    </source>
</evidence>
<dbReference type="Proteomes" id="UP000838756">
    <property type="component" value="Unassembled WGS sequence"/>
</dbReference>
<gene>
    <name evidence="8" type="primary">jg18946</name>
    <name evidence="8" type="ORF">PAEG_LOCUS27805</name>
</gene>
<feature type="transmembrane region" description="Helical" evidence="6">
    <location>
        <begin position="464"/>
        <end position="484"/>
    </location>
</feature>
<name>A0A8S4SLR9_9NEOP</name>
<protein>
    <submittedName>
        <fullName evidence="8">Jg18946 protein</fullName>
    </submittedName>
</protein>
<comment type="caution">
    <text evidence="8">The sequence shown here is derived from an EMBL/GenBank/DDBJ whole genome shotgun (WGS) entry which is preliminary data.</text>
</comment>
<keyword evidence="9" id="KW-1185">Reference proteome</keyword>
<feature type="transmembrane region" description="Helical" evidence="6">
    <location>
        <begin position="377"/>
        <end position="397"/>
    </location>
</feature>
<evidence type="ECO:0000313" key="9">
    <source>
        <dbReference type="Proteomes" id="UP000838756"/>
    </source>
</evidence>
<evidence type="ECO:0000256" key="1">
    <source>
        <dbReference type="ARBA" id="ARBA00004141"/>
    </source>
</evidence>
<accession>A0A8S4SLR9</accession>
<dbReference type="AlphaFoldDB" id="A0A8S4SLR9"/>
<dbReference type="PANTHER" id="PTHR23511">
    <property type="entry name" value="SYNAPTIC VESICLE GLYCOPROTEIN 2"/>
    <property type="match status" value="1"/>
</dbReference>
<keyword evidence="4 6" id="KW-1133">Transmembrane helix</keyword>
<evidence type="ECO:0000256" key="4">
    <source>
        <dbReference type="ARBA" id="ARBA00022989"/>
    </source>
</evidence>
<dbReference type="InterPro" id="IPR036259">
    <property type="entry name" value="MFS_trans_sf"/>
</dbReference>
<evidence type="ECO:0000256" key="2">
    <source>
        <dbReference type="ARBA" id="ARBA00022448"/>
    </source>
</evidence>
<dbReference type="EMBL" id="CAKXAJ010026541">
    <property type="protein sequence ID" value="CAH2269715.1"/>
    <property type="molecule type" value="Genomic_DNA"/>
</dbReference>
<feature type="transmembrane region" description="Helical" evidence="6">
    <location>
        <begin position="195"/>
        <end position="215"/>
    </location>
</feature>
<dbReference type="PROSITE" id="PS50850">
    <property type="entry name" value="MFS"/>
    <property type="match status" value="1"/>
</dbReference>
<reference evidence="8" key="1">
    <citation type="submission" date="2022-03" db="EMBL/GenBank/DDBJ databases">
        <authorList>
            <person name="Lindestad O."/>
        </authorList>
    </citation>
    <scope>NUCLEOTIDE SEQUENCE</scope>
</reference>
<evidence type="ECO:0000259" key="7">
    <source>
        <dbReference type="PROSITE" id="PS50850"/>
    </source>
</evidence>